<reference evidence="4 5" key="1">
    <citation type="journal article" date="2011" name="Front. Microbiol.">
        <title>Genomic signatures of strain selection and enhancement in Bacillus atrophaeus var. globigii, a historical biowarfare simulant.</title>
        <authorList>
            <person name="Gibbons H.S."/>
            <person name="Broomall S.M."/>
            <person name="McNew L.A."/>
            <person name="Daligault H."/>
            <person name="Chapman C."/>
            <person name="Bruce D."/>
            <person name="Karavis M."/>
            <person name="Krepps M."/>
            <person name="McGregor P.A."/>
            <person name="Hong C."/>
            <person name="Park K.H."/>
            <person name="Akmal A."/>
            <person name="Feldman A."/>
            <person name="Lin J.S."/>
            <person name="Chang W.E."/>
            <person name="Higgs B.W."/>
            <person name="Demirev P."/>
            <person name="Lindquist J."/>
            <person name="Liem A."/>
            <person name="Fochler E."/>
            <person name="Read T.D."/>
            <person name="Tapia R."/>
            <person name="Johnson S."/>
            <person name="Bishop-Lilly K.A."/>
            <person name="Detter C."/>
            <person name="Han C."/>
            <person name="Sozhamannan S."/>
            <person name="Rosenzweig C.N."/>
            <person name="Skowronski E.W."/>
        </authorList>
    </citation>
    <scope>NUCLEOTIDE SEQUENCE [LARGE SCALE GENOMIC DNA]</scope>
    <source>
        <strain evidence="4 5">MLST1</strain>
    </source>
</reference>
<feature type="domain" description="Amidohydrolase-related" evidence="3">
    <location>
        <begin position="704"/>
        <end position="1037"/>
    </location>
</feature>
<keyword evidence="4" id="KW-0378">Hydrolase</keyword>
<evidence type="ECO:0000313" key="4">
    <source>
        <dbReference type="EMBL" id="RUO24484.1"/>
    </source>
</evidence>
<feature type="chain" id="PRO_5019515128" evidence="2">
    <location>
        <begin position="21"/>
        <end position="1060"/>
    </location>
</feature>
<comment type="similarity">
    <text evidence="1">Belongs to the TolB family.</text>
</comment>
<protein>
    <submittedName>
        <fullName evidence="4">Amidohydrolase</fullName>
    </submittedName>
</protein>
<evidence type="ECO:0000313" key="5">
    <source>
        <dbReference type="Proteomes" id="UP000288293"/>
    </source>
</evidence>
<evidence type="ECO:0000256" key="1">
    <source>
        <dbReference type="ARBA" id="ARBA00009820"/>
    </source>
</evidence>
<dbReference type="SUPFAM" id="SSF51556">
    <property type="entry name" value="Metallo-dependent hydrolases"/>
    <property type="match status" value="1"/>
</dbReference>
<dbReference type="InterPro" id="IPR011059">
    <property type="entry name" value="Metal-dep_hydrolase_composite"/>
</dbReference>
<organism evidence="4 5">
    <name type="scientific">Aliidiomarina minuta</name>
    <dbReference type="NCBI Taxonomy" id="880057"/>
    <lineage>
        <taxon>Bacteria</taxon>
        <taxon>Pseudomonadati</taxon>
        <taxon>Pseudomonadota</taxon>
        <taxon>Gammaproteobacteria</taxon>
        <taxon>Alteromonadales</taxon>
        <taxon>Idiomarinaceae</taxon>
        <taxon>Aliidiomarina</taxon>
    </lineage>
</organism>
<dbReference type="OrthoDB" id="9758793at2"/>
<name>A0A432W4X5_9GAMM</name>
<dbReference type="InterPro" id="IPR006680">
    <property type="entry name" value="Amidohydro-rel"/>
</dbReference>
<dbReference type="GO" id="GO:0016810">
    <property type="term" value="F:hydrolase activity, acting on carbon-nitrogen (but not peptide) bonds"/>
    <property type="evidence" value="ECO:0007669"/>
    <property type="project" value="InterPro"/>
</dbReference>
<evidence type="ECO:0000256" key="2">
    <source>
        <dbReference type="SAM" id="SignalP"/>
    </source>
</evidence>
<dbReference type="Proteomes" id="UP000288293">
    <property type="component" value="Unassembled WGS sequence"/>
</dbReference>
<sequence>MKITKSIAALGMVGALACSACNNSADANDNDSWSVSDPMGEFTSVEINTDSGTWMSVDISPDSEYIVFDLLGDIYRMPADGGDAELLRGGIGWHMQPTYSPDGNYIAFTSDENGGDNIWVMNADGSDAYAVTNETFRLLNSPAWSPDSNYLAARKHFTARRSLGAGEIWMYHRRGGSGVQLTERPNDQKDLGEPAFSPDGRYVYYSQDVTPGPVFEYSKDSVSGIYAVRRYDLENGEIDTVISGMGGAIRPTPSPDGRYLAYVARDDFQSSLYVQDMETGESRKLYDDLSRDMQETWAIHGVYPHMGWTDDSEELVFYARGGIHRLNLNDASVAQVPFSVNTQKQVQQALRFRQPIEEDEFDVRMLRHTQVSPDADQAVYDAMGHIYIRDLPAGEPARLTGQNERFEFFPSYSRDGRHLVYATWHDQEQGQIIVRDLETGAEQILATGKGKFVEPVFAPDGNAVVYRKIRGGYLSDPVHSVKPGIYHLSLDSDEPTFLTAHGSSAHFGDRSDKLYYTAQGPELREINIEDQQQRTLYTSEHATEFKVSPDGQYLAFAERFRVHVTPFASRGSAIHISPSDNQFPIEQLSKRAGDNISWAGDSSSLYWTLGPELYSASLDGIFDIRDNGELQLVENGTNIGFSQSVYIPEQSFAFTGGTAVTMNGDQVIENAVVLVEGNKITAVGSYGEVDIPANAERIDFTGKTLIPGLIDTHAHGAQGESQIIPQQNWNLYAGLTFGVTTIHDPSNNTAQIFTASEMQRAGHIVGPRIFSTGTILYGAAGPGFTAHVDSLDDARFHIERLKKAGAFSVKSYNQPRRDQRQQFIQAAREMEMMVMPEGGSLFQHNISMVQDGHSAIEHSIPVAEIFDDVLQFWRQTETAYTPTLGVAYGGIWGENYWYAQSNVWEHPRLSQYVPERVLRPRSMRREVAPEHHYNHFNIAAGAKALQDEGVLVTAGAHGQREGLAQHWEIWMMEQGGMSAHQALRTATIDAATSLGMEHAIGSIEAGKLADMVLVEGNILEDLRVSDRVSHVMVNGRLFDAEEMQELGSDVQPRAPLYFED</sequence>
<dbReference type="InterPro" id="IPR011042">
    <property type="entry name" value="6-blade_b-propeller_TolB-like"/>
</dbReference>
<dbReference type="EMBL" id="PIPL01000002">
    <property type="protein sequence ID" value="RUO24484.1"/>
    <property type="molecule type" value="Genomic_DNA"/>
</dbReference>
<accession>A0A432W4X5</accession>
<proteinExistence type="inferred from homology"/>
<dbReference type="SUPFAM" id="SSF51338">
    <property type="entry name" value="Composite domain of metallo-dependent hydrolases"/>
    <property type="match status" value="1"/>
</dbReference>
<dbReference type="Pfam" id="PF07676">
    <property type="entry name" value="PD40"/>
    <property type="match status" value="3"/>
</dbReference>
<dbReference type="AlphaFoldDB" id="A0A432W4X5"/>
<dbReference type="InterPro" id="IPR011659">
    <property type="entry name" value="WD40"/>
</dbReference>
<dbReference type="Pfam" id="PF01979">
    <property type="entry name" value="Amidohydro_1"/>
    <property type="match status" value="1"/>
</dbReference>
<dbReference type="Gene3D" id="3.20.20.140">
    <property type="entry name" value="Metal-dependent hydrolases"/>
    <property type="match status" value="1"/>
</dbReference>
<dbReference type="InterPro" id="IPR032466">
    <property type="entry name" value="Metal_Hydrolase"/>
</dbReference>
<gene>
    <name evidence="4" type="ORF">CWE09_11560</name>
</gene>
<dbReference type="PANTHER" id="PTHR36842:SF1">
    <property type="entry name" value="PROTEIN TOLB"/>
    <property type="match status" value="1"/>
</dbReference>
<dbReference type="Gene3D" id="2.30.40.10">
    <property type="entry name" value="Urease, subunit C, domain 1"/>
    <property type="match status" value="1"/>
</dbReference>
<keyword evidence="2" id="KW-0732">Signal</keyword>
<dbReference type="Gene3D" id="2.120.10.30">
    <property type="entry name" value="TolB, C-terminal domain"/>
    <property type="match status" value="3"/>
</dbReference>
<keyword evidence="5" id="KW-1185">Reference proteome</keyword>
<feature type="signal peptide" evidence="2">
    <location>
        <begin position="1"/>
        <end position="20"/>
    </location>
</feature>
<comment type="caution">
    <text evidence="4">The sequence shown here is derived from an EMBL/GenBank/DDBJ whole genome shotgun (WGS) entry which is preliminary data.</text>
</comment>
<dbReference type="PROSITE" id="PS51257">
    <property type="entry name" value="PROKAR_LIPOPROTEIN"/>
    <property type="match status" value="1"/>
</dbReference>
<evidence type="ECO:0000259" key="3">
    <source>
        <dbReference type="Pfam" id="PF01979"/>
    </source>
</evidence>
<dbReference type="PANTHER" id="PTHR36842">
    <property type="entry name" value="PROTEIN TOLB HOMOLOG"/>
    <property type="match status" value="1"/>
</dbReference>
<dbReference type="SUPFAM" id="SSF82171">
    <property type="entry name" value="DPP6 N-terminal domain-like"/>
    <property type="match status" value="2"/>
</dbReference>